<feature type="domain" description="EF-hand" evidence="2">
    <location>
        <begin position="144"/>
        <end position="179"/>
    </location>
</feature>
<dbReference type="SUPFAM" id="SSF47473">
    <property type="entry name" value="EF-hand"/>
    <property type="match status" value="1"/>
</dbReference>
<dbReference type="PROSITE" id="PS00018">
    <property type="entry name" value="EF_HAND_1"/>
    <property type="match status" value="1"/>
</dbReference>
<reference evidence="3" key="1">
    <citation type="journal article" date="2020" name="bioRxiv">
        <title>Comparative genomics of Chlamydomonas.</title>
        <authorList>
            <person name="Craig R.J."/>
            <person name="Hasan A.R."/>
            <person name="Ness R.W."/>
            <person name="Keightley P.D."/>
        </authorList>
    </citation>
    <scope>NUCLEOTIDE SEQUENCE</scope>
    <source>
        <strain evidence="3">CCAP 11/70</strain>
    </source>
</reference>
<comment type="caution">
    <text evidence="3">The sequence shown here is derived from an EMBL/GenBank/DDBJ whole genome shotgun (WGS) entry which is preliminary data.</text>
</comment>
<evidence type="ECO:0000313" key="3">
    <source>
        <dbReference type="EMBL" id="KAG2483577.1"/>
    </source>
</evidence>
<dbReference type="InterPro" id="IPR002048">
    <property type="entry name" value="EF_hand_dom"/>
</dbReference>
<dbReference type="PROSITE" id="PS50222">
    <property type="entry name" value="EF_HAND_2"/>
    <property type="match status" value="2"/>
</dbReference>
<dbReference type="Gene3D" id="1.10.238.10">
    <property type="entry name" value="EF-hand"/>
    <property type="match status" value="1"/>
</dbReference>
<evidence type="ECO:0000259" key="2">
    <source>
        <dbReference type="PROSITE" id="PS50222"/>
    </source>
</evidence>
<evidence type="ECO:0000313" key="4">
    <source>
        <dbReference type="Proteomes" id="UP000612055"/>
    </source>
</evidence>
<sequence>MGCLSSRPSQVDEDSPLSAALETALVNAIMTTKRRKSFKVKKSSFNNLMLQMPRLVAGFRAVREAHATATGGQGKITWGAFRTTVGESMGLDPNSASLAEVLALPDVAEGVPVTHADLVVIFTVIHLLDSAAKRRTIRQQEVRACLELMEKSFMFFDSSADGCIERKELAMALKSGTRVFGRKASKSLADRLFDQLDWSKDGQITFKEYLIGMERIIMETAGEEDEDGLEADEDDELDMDEADMDTWDEKGDAKGKLAAGGHASTRSVGAGLAAAGAAAGHASTRQGAAAAAGAVGAAAKVVTRAVPPVGNAHLMIGAEKSGEVLDEVRPFTGTGMLISTGHEHVATAVTQAAEAR</sequence>
<dbReference type="InterPro" id="IPR011992">
    <property type="entry name" value="EF-hand-dom_pair"/>
</dbReference>
<dbReference type="SMART" id="SM00054">
    <property type="entry name" value="EFh"/>
    <property type="match status" value="2"/>
</dbReference>
<accession>A0A835XI75</accession>
<organism evidence="3 4">
    <name type="scientific">Edaphochlamys debaryana</name>
    <dbReference type="NCBI Taxonomy" id="47281"/>
    <lineage>
        <taxon>Eukaryota</taxon>
        <taxon>Viridiplantae</taxon>
        <taxon>Chlorophyta</taxon>
        <taxon>core chlorophytes</taxon>
        <taxon>Chlorophyceae</taxon>
        <taxon>CS clade</taxon>
        <taxon>Chlamydomonadales</taxon>
        <taxon>Chlamydomonadales incertae sedis</taxon>
        <taxon>Edaphochlamys</taxon>
    </lineage>
</organism>
<dbReference type="EMBL" id="JAEHOE010000172">
    <property type="protein sequence ID" value="KAG2483577.1"/>
    <property type="molecule type" value="Genomic_DNA"/>
</dbReference>
<keyword evidence="1" id="KW-0106">Calcium</keyword>
<dbReference type="AlphaFoldDB" id="A0A835XI75"/>
<dbReference type="Proteomes" id="UP000612055">
    <property type="component" value="Unassembled WGS sequence"/>
</dbReference>
<dbReference type="GO" id="GO:0005509">
    <property type="term" value="F:calcium ion binding"/>
    <property type="evidence" value="ECO:0007669"/>
    <property type="project" value="InterPro"/>
</dbReference>
<dbReference type="OrthoDB" id="26525at2759"/>
<proteinExistence type="predicted"/>
<protein>
    <recommendedName>
        <fullName evidence="2">EF-hand domain-containing protein</fullName>
    </recommendedName>
</protein>
<evidence type="ECO:0000256" key="1">
    <source>
        <dbReference type="ARBA" id="ARBA00022837"/>
    </source>
</evidence>
<keyword evidence="4" id="KW-1185">Reference proteome</keyword>
<dbReference type="CDD" id="cd00051">
    <property type="entry name" value="EFh"/>
    <property type="match status" value="1"/>
</dbReference>
<gene>
    <name evidence="3" type="ORF">HYH03_017584</name>
</gene>
<feature type="domain" description="EF-hand" evidence="2">
    <location>
        <begin position="184"/>
        <end position="219"/>
    </location>
</feature>
<name>A0A835XI75_9CHLO</name>
<dbReference type="InterPro" id="IPR018247">
    <property type="entry name" value="EF_Hand_1_Ca_BS"/>
</dbReference>